<dbReference type="Gene3D" id="3.30.1950.10">
    <property type="entry name" value="wza like domain"/>
    <property type="match status" value="1"/>
</dbReference>
<sequence>MLLLMLFLISPWAMANQADYRLGAGDRIQIKVYGESDLSFDELFITSTGQFEYPYIGRITAINKTTRELTEQITRELKGDYLVDPKVMVSILSFRKIYVNGEVKKPGGYEYQPGLTIDKAIALAGGFTDRAARSKISVTNNTTGNDTLKARLSNKVQPGDIITIEESFF</sequence>
<dbReference type="EMBL" id="JAUEOZ010000002">
    <property type="protein sequence ID" value="MDN2482558.1"/>
    <property type="molecule type" value="Genomic_DNA"/>
</dbReference>
<accession>A0ABT7Y3E7</accession>
<evidence type="ECO:0000259" key="4">
    <source>
        <dbReference type="Pfam" id="PF10531"/>
    </source>
</evidence>
<evidence type="ECO:0000256" key="1">
    <source>
        <dbReference type="ARBA" id="ARBA00022729"/>
    </source>
</evidence>
<evidence type="ECO:0000313" key="6">
    <source>
        <dbReference type="Proteomes" id="UP001169719"/>
    </source>
</evidence>
<organism evidence="5 6">
    <name type="scientific">Vibrio agarivorans</name>
    <dbReference type="NCBI Taxonomy" id="153622"/>
    <lineage>
        <taxon>Bacteria</taxon>
        <taxon>Pseudomonadati</taxon>
        <taxon>Pseudomonadota</taxon>
        <taxon>Gammaproteobacteria</taxon>
        <taxon>Vibrionales</taxon>
        <taxon>Vibrionaceae</taxon>
        <taxon>Vibrio</taxon>
    </lineage>
</organism>
<keyword evidence="1 2" id="KW-0732">Signal</keyword>
<feature type="domain" description="Soluble ligand binding" evidence="4">
    <location>
        <begin position="96"/>
        <end position="141"/>
    </location>
</feature>
<dbReference type="Pfam" id="PF02563">
    <property type="entry name" value="Poly_export"/>
    <property type="match status" value="1"/>
</dbReference>
<protein>
    <submittedName>
        <fullName evidence="5">Polysaccharide biosynthesis/export family protein</fullName>
    </submittedName>
</protein>
<feature type="domain" description="Polysaccharide export protein N-terminal" evidence="3">
    <location>
        <begin position="15"/>
        <end position="91"/>
    </location>
</feature>
<evidence type="ECO:0000256" key="2">
    <source>
        <dbReference type="SAM" id="SignalP"/>
    </source>
</evidence>
<dbReference type="SUPFAM" id="SSF142984">
    <property type="entry name" value="Nqo1 middle domain-like"/>
    <property type="match status" value="1"/>
</dbReference>
<comment type="caution">
    <text evidence="5">The sequence shown here is derived from an EMBL/GenBank/DDBJ whole genome shotgun (WGS) entry which is preliminary data.</text>
</comment>
<proteinExistence type="predicted"/>
<dbReference type="PANTHER" id="PTHR33619">
    <property type="entry name" value="POLYSACCHARIDE EXPORT PROTEIN GFCE-RELATED"/>
    <property type="match status" value="1"/>
</dbReference>
<keyword evidence="6" id="KW-1185">Reference proteome</keyword>
<dbReference type="Gene3D" id="3.10.560.10">
    <property type="entry name" value="Outer membrane lipoprotein wza domain like"/>
    <property type="match status" value="1"/>
</dbReference>
<dbReference type="Proteomes" id="UP001169719">
    <property type="component" value="Unassembled WGS sequence"/>
</dbReference>
<name>A0ABT7Y3E7_9VIBR</name>
<dbReference type="InterPro" id="IPR003715">
    <property type="entry name" value="Poly_export_N"/>
</dbReference>
<reference evidence="5" key="1">
    <citation type="submission" date="2024-05" db="EMBL/GenBank/DDBJ databases">
        <title>Genome Sequences of Four Agar- Degrading Marine Bacteria.</title>
        <authorList>
            <person name="Phillips E.K."/>
            <person name="Shaffer J.C."/>
            <person name="Henson M.W."/>
            <person name="Temperton B."/>
            <person name="Thrash C.J."/>
            <person name="Martin M.O."/>
        </authorList>
    </citation>
    <scope>NUCLEOTIDE SEQUENCE</scope>
    <source>
        <strain evidence="5">EKP203</strain>
    </source>
</reference>
<dbReference type="InterPro" id="IPR019554">
    <property type="entry name" value="Soluble_ligand-bd"/>
</dbReference>
<dbReference type="InterPro" id="IPR049712">
    <property type="entry name" value="Poly_export"/>
</dbReference>
<evidence type="ECO:0000313" key="5">
    <source>
        <dbReference type="EMBL" id="MDN2482558.1"/>
    </source>
</evidence>
<feature type="signal peptide" evidence="2">
    <location>
        <begin position="1"/>
        <end position="15"/>
    </location>
</feature>
<feature type="chain" id="PRO_5047099305" evidence="2">
    <location>
        <begin position="16"/>
        <end position="169"/>
    </location>
</feature>
<gene>
    <name evidence="5" type="ORF">QWJ08_14555</name>
</gene>
<dbReference type="PANTHER" id="PTHR33619:SF3">
    <property type="entry name" value="POLYSACCHARIDE EXPORT PROTEIN GFCE-RELATED"/>
    <property type="match status" value="1"/>
</dbReference>
<evidence type="ECO:0000259" key="3">
    <source>
        <dbReference type="Pfam" id="PF02563"/>
    </source>
</evidence>
<dbReference type="Pfam" id="PF10531">
    <property type="entry name" value="SLBB"/>
    <property type="match status" value="1"/>
</dbReference>